<dbReference type="Proteomes" id="UP000319986">
    <property type="component" value="Unassembled WGS sequence"/>
</dbReference>
<keyword evidence="2" id="KW-0812">Transmembrane</keyword>
<proteinExistence type="predicted"/>
<evidence type="ECO:0000256" key="2">
    <source>
        <dbReference type="SAM" id="Phobius"/>
    </source>
</evidence>
<dbReference type="RefSeq" id="WP_141330732.1">
    <property type="nucleotide sequence ID" value="NZ_BJNT01000017.1"/>
</dbReference>
<evidence type="ECO:0000256" key="1">
    <source>
        <dbReference type="SAM" id="MobiDB-lite"/>
    </source>
</evidence>
<feature type="transmembrane region" description="Helical" evidence="2">
    <location>
        <begin position="37"/>
        <end position="63"/>
    </location>
</feature>
<name>A0A4Y4C685_9CORY</name>
<protein>
    <recommendedName>
        <fullName evidence="5">PrsW family intramembrane metalloprotease</fullName>
    </recommendedName>
</protein>
<dbReference type="Pfam" id="PF13367">
    <property type="entry name" value="PrsW-protease"/>
    <property type="match status" value="1"/>
</dbReference>
<evidence type="ECO:0000313" key="3">
    <source>
        <dbReference type="EMBL" id="GEC86904.1"/>
    </source>
</evidence>
<feature type="region of interest" description="Disordered" evidence="1">
    <location>
        <begin position="364"/>
        <end position="397"/>
    </location>
</feature>
<keyword evidence="2" id="KW-1133">Transmembrane helix</keyword>
<dbReference type="PANTHER" id="PTHR36844">
    <property type="entry name" value="PROTEASE PRSW"/>
    <property type="match status" value="1"/>
</dbReference>
<dbReference type="InterPro" id="IPR026898">
    <property type="entry name" value="PrsW"/>
</dbReference>
<feature type="transmembrane region" description="Helical" evidence="2">
    <location>
        <begin position="172"/>
        <end position="192"/>
    </location>
</feature>
<dbReference type="AlphaFoldDB" id="A0A4Y4C685"/>
<gene>
    <name evidence="3" type="ORF">CVA01_22180</name>
</gene>
<reference evidence="3 4" key="1">
    <citation type="submission" date="2019-06" db="EMBL/GenBank/DDBJ databases">
        <title>Whole genome shotgun sequence of Corynebacterium variabile NBRC 15286.</title>
        <authorList>
            <person name="Hosoyama A."/>
            <person name="Uohara A."/>
            <person name="Ohji S."/>
            <person name="Ichikawa N."/>
        </authorList>
    </citation>
    <scope>NUCLEOTIDE SEQUENCE [LARGE SCALE GENOMIC DNA]</scope>
    <source>
        <strain evidence="3 4">NBRC 15286</strain>
    </source>
</reference>
<evidence type="ECO:0000313" key="4">
    <source>
        <dbReference type="Proteomes" id="UP000319986"/>
    </source>
</evidence>
<feature type="transmembrane region" description="Helical" evidence="2">
    <location>
        <begin position="279"/>
        <end position="298"/>
    </location>
</feature>
<feature type="transmembrane region" description="Helical" evidence="2">
    <location>
        <begin position="99"/>
        <end position="118"/>
    </location>
</feature>
<feature type="transmembrane region" description="Helical" evidence="2">
    <location>
        <begin position="69"/>
        <end position="87"/>
    </location>
</feature>
<sequence length="397" mass="42739">MTTPQSGPDWEIVSVPRAWHDAHPPTARPRLKFFWDVFTISLLVVTILCALVTGFTVLGGMLFPGPGPTVLALGLGVVFAAVVWFIVSRTLLYRGTPVLLALAAILWGVTGGVVLGGFTSSEHLSELAVGWGTPQIAWSLAGAWPEETAKALGVVLLMFAGRTWWNRPWHGLVAGVLVGVGFEAFENALYAISLAPTHAVSDVQGVLEMWLIRLVAGPLLHALCTGLVGYAIGVALLRADLTGVQRVGWVLGGWGAGFAVHALWNLIPDWEKDSTAAGLIRMSLVWVGGTAVLVTIWVHSHREARAAADAGMYPVVTVYRKRPVAGVPMTGLPGVPGMPGYPQYPWYPGYRGYPGYPPAAPLPGYPVVSAQQRPRHPQQGPQQYPQHPPRWPDPRQH</sequence>
<accession>A0A4Y4C685</accession>
<dbReference type="GO" id="GO:0008233">
    <property type="term" value="F:peptidase activity"/>
    <property type="evidence" value="ECO:0007669"/>
    <property type="project" value="InterPro"/>
</dbReference>
<organism evidence="3 4">
    <name type="scientific">Corynebacterium variabile</name>
    <dbReference type="NCBI Taxonomy" id="1727"/>
    <lineage>
        <taxon>Bacteria</taxon>
        <taxon>Bacillati</taxon>
        <taxon>Actinomycetota</taxon>
        <taxon>Actinomycetes</taxon>
        <taxon>Mycobacteriales</taxon>
        <taxon>Corynebacteriaceae</taxon>
        <taxon>Corynebacterium</taxon>
    </lineage>
</organism>
<feature type="transmembrane region" description="Helical" evidence="2">
    <location>
        <begin position="249"/>
        <end position="267"/>
    </location>
</feature>
<evidence type="ECO:0008006" key="5">
    <source>
        <dbReference type="Google" id="ProtNLM"/>
    </source>
</evidence>
<dbReference type="GeneID" id="82888330"/>
<dbReference type="EMBL" id="BJNT01000017">
    <property type="protein sequence ID" value="GEC86904.1"/>
    <property type="molecule type" value="Genomic_DNA"/>
</dbReference>
<feature type="transmembrane region" description="Helical" evidence="2">
    <location>
        <begin position="212"/>
        <end position="237"/>
    </location>
</feature>
<keyword evidence="2" id="KW-0472">Membrane</keyword>
<comment type="caution">
    <text evidence="3">The sequence shown here is derived from an EMBL/GenBank/DDBJ whole genome shotgun (WGS) entry which is preliminary data.</text>
</comment>
<dbReference type="PANTHER" id="PTHR36844:SF1">
    <property type="entry name" value="PROTEASE PRSW"/>
    <property type="match status" value="1"/>
</dbReference>